<proteinExistence type="predicted"/>
<accession>A0A7J0C3G4</accession>
<feature type="domain" description="HTH cro/C1-type" evidence="1">
    <location>
        <begin position="44"/>
        <end position="85"/>
    </location>
</feature>
<dbReference type="EMBL" id="BLWC01000001">
    <property type="protein sequence ID" value="GFM97030.1"/>
    <property type="molecule type" value="Genomic_DNA"/>
</dbReference>
<sequence length="104" mass="11260">MNSATHEVTALSEIEIKYRLAAADTLRTLMKRTGDGRPVSIRGLADAAEVHHSTIGDLLTGKQQTVSEPVAQAVADRIGVDLGVLWIRDGRTARILQRRQAVSS</sequence>
<comment type="caution">
    <text evidence="2">The sequence shown here is derived from an EMBL/GenBank/DDBJ whole genome shotgun (WGS) entry which is preliminary data.</text>
</comment>
<gene>
    <name evidence="2" type="ORF">Sfulv_18410</name>
</gene>
<dbReference type="SUPFAM" id="SSF47413">
    <property type="entry name" value="lambda repressor-like DNA-binding domains"/>
    <property type="match status" value="1"/>
</dbReference>
<dbReference type="InterPro" id="IPR001387">
    <property type="entry name" value="Cro/C1-type_HTH"/>
</dbReference>
<organism evidence="2 3">
    <name type="scientific">Streptomyces fulvorobeus</name>
    <dbReference type="NCBI Taxonomy" id="284028"/>
    <lineage>
        <taxon>Bacteria</taxon>
        <taxon>Bacillati</taxon>
        <taxon>Actinomycetota</taxon>
        <taxon>Actinomycetes</taxon>
        <taxon>Kitasatosporales</taxon>
        <taxon>Streptomycetaceae</taxon>
        <taxon>Streptomyces</taxon>
    </lineage>
</organism>
<protein>
    <recommendedName>
        <fullName evidence="1">HTH cro/C1-type domain-containing protein</fullName>
    </recommendedName>
</protein>
<dbReference type="GO" id="GO:0003677">
    <property type="term" value="F:DNA binding"/>
    <property type="evidence" value="ECO:0007669"/>
    <property type="project" value="InterPro"/>
</dbReference>
<evidence type="ECO:0000313" key="2">
    <source>
        <dbReference type="EMBL" id="GFM97030.1"/>
    </source>
</evidence>
<keyword evidence="3" id="KW-1185">Reference proteome</keyword>
<dbReference type="AlphaFoldDB" id="A0A7J0C3G4"/>
<name>A0A7J0C3G4_9ACTN</name>
<dbReference type="Proteomes" id="UP000498980">
    <property type="component" value="Unassembled WGS sequence"/>
</dbReference>
<dbReference type="InterPro" id="IPR010982">
    <property type="entry name" value="Lambda_DNA-bd_dom_sf"/>
</dbReference>
<dbReference type="PROSITE" id="PS50943">
    <property type="entry name" value="HTH_CROC1"/>
    <property type="match status" value="1"/>
</dbReference>
<evidence type="ECO:0000313" key="3">
    <source>
        <dbReference type="Proteomes" id="UP000498980"/>
    </source>
</evidence>
<dbReference type="RefSeq" id="WP_256668841.1">
    <property type="nucleotide sequence ID" value="NZ_BLWC01000001.1"/>
</dbReference>
<evidence type="ECO:0000259" key="1">
    <source>
        <dbReference type="PROSITE" id="PS50943"/>
    </source>
</evidence>
<dbReference type="Gene3D" id="1.10.260.40">
    <property type="entry name" value="lambda repressor-like DNA-binding domains"/>
    <property type="match status" value="1"/>
</dbReference>
<reference evidence="2 3" key="1">
    <citation type="submission" date="2020-05" db="EMBL/GenBank/DDBJ databases">
        <title>Whole genome shotgun sequence of Streptomyces fulvorobeus NBRC 15897.</title>
        <authorList>
            <person name="Komaki H."/>
            <person name="Tamura T."/>
        </authorList>
    </citation>
    <scope>NUCLEOTIDE SEQUENCE [LARGE SCALE GENOMIC DNA]</scope>
    <source>
        <strain evidence="2 3">NBRC 15897</strain>
    </source>
</reference>
<dbReference type="Pfam" id="PF13560">
    <property type="entry name" value="HTH_31"/>
    <property type="match status" value="1"/>
</dbReference>